<accession>W7XGJ1</accession>
<name>W7XGJ1_TETTS</name>
<keyword evidence="1" id="KW-0472">Membrane</keyword>
<organism evidence="2 3">
    <name type="scientific">Tetrahymena thermophila (strain SB210)</name>
    <dbReference type="NCBI Taxonomy" id="312017"/>
    <lineage>
        <taxon>Eukaryota</taxon>
        <taxon>Sar</taxon>
        <taxon>Alveolata</taxon>
        <taxon>Ciliophora</taxon>
        <taxon>Intramacronucleata</taxon>
        <taxon>Oligohymenophorea</taxon>
        <taxon>Hymenostomatida</taxon>
        <taxon>Tetrahymenina</taxon>
        <taxon>Tetrahymenidae</taxon>
        <taxon>Tetrahymena</taxon>
    </lineage>
</organism>
<feature type="transmembrane region" description="Helical" evidence="1">
    <location>
        <begin position="119"/>
        <end position="138"/>
    </location>
</feature>
<dbReference type="GeneID" id="24437848"/>
<feature type="transmembrane region" description="Helical" evidence="1">
    <location>
        <begin position="12"/>
        <end position="29"/>
    </location>
</feature>
<proteinExistence type="predicted"/>
<evidence type="ECO:0000313" key="2">
    <source>
        <dbReference type="EMBL" id="EWS73271.1"/>
    </source>
</evidence>
<keyword evidence="1 2" id="KW-0812">Transmembrane</keyword>
<reference evidence="3" key="1">
    <citation type="journal article" date="2006" name="PLoS Biol.">
        <title>Macronuclear genome sequence of the ciliate Tetrahymena thermophila, a model eukaryote.</title>
        <authorList>
            <person name="Eisen J.A."/>
            <person name="Coyne R.S."/>
            <person name="Wu M."/>
            <person name="Wu D."/>
            <person name="Thiagarajan M."/>
            <person name="Wortman J.R."/>
            <person name="Badger J.H."/>
            <person name="Ren Q."/>
            <person name="Amedeo P."/>
            <person name="Jones K.M."/>
            <person name="Tallon L.J."/>
            <person name="Delcher A.L."/>
            <person name="Salzberg S.L."/>
            <person name="Silva J.C."/>
            <person name="Haas B.J."/>
            <person name="Majoros W.H."/>
            <person name="Farzad M."/>
            <person name="Carlton J.M."/>
            <person name="Smith R.K. Jr."/>
            <person name="Garg J."/>
            <person name="Pearlman R.E."/>
            <person name="Karrer K.M."/>
            <person name="Sun L."/>
            <person name="Manning G."/>
            <person name="Elde N.C."/>
            <person name="Turkewitz A.P."/>
            <person name="Asai D.J."/>
            <person name="Wilkes D.E."/>
            <person name="Wang Y."/>
            <person name="Cai H."/>
            <person name="Collins K."/>
            <person name="Stewart B.A."/>
            <person name="Lee S.R."/>
            <person name="Wilamowska K."/>
            <person name="Weinberg Z."/>
            <person name="Ruzzo W.L."/>
            <person name="Wloga D."/>
            <person name="Gaertig J."/>
            <person name="Frankel J."/>
            <person name="Tsao C.-C."/>
            <person name="Gorovsky M.A."/>
            <person name="Keeling P.J."/>
            <person name="Waller R.F."/>
            <person name="Patron N.J."/>
            <person name="Cherry J.M."/>
            <person name="Stover N.A."/>
            <person name="Krieger C.J."/>
            <person name="del Toro C."/>
            <person name="Ryder H.F."/>
            <person name="Williamson S.C."/>
            <person name="Barbeau R.A."/>
            <person name="Hamilton E.P."/>
            <person name="Orias E."/>
        </authorList>
    </citation>
    <scope>NUCLEOTIDE SEQUENCE [LARGE SCALE GENOMIC DNA]</scope>
    <source>
        <strain evidence="3">SB210</strain>
    </source>
</reference>
<dbReference type="KEGG" id="tet:TTHERM_000218399"/>
<dbReference type="EMBL" id="GG662621">
    <property type="protein sequence ID" value="EWS73271.1"/>
    <property type="molecule type" value="Genomic_DNA"/>
</dbReference>
<feature type="transmembrane region" description="Helical" evidence="1">
    <location>
        <begin position="91"/>
        <end position="107"/>
    </location>
</feature>
<gene>
    <name evidence="2" type="ORF">TTHERM_000218399</name>
</gene>
<feature type="transmembrane region" description="Helical" evidence="1">
    <location>
        <begin position="35"/>
        <end position="55"/>
    </location>
</feature>
<protein>
    <submittedName>
        <fullName evidence="2">Transmembrane protein, putative</fullName>
    </submittedName>
</protein>
<evidence type="ECO:0000313" key="3">
    <source>
        <dbReference type="Proteomes" id="UP000009168"/>
    </source>
</evidence>
<evidence type="ECO:0000256" key="1">
    <source>
        <dbReference type="SAM" id="Phobius"/>
    </source>
</evidence>
<dbReference type="InParanoid" id="W7XGJ1"/>
<dbReference type="AlphaFoldDB" id="W7XGJ1"/>
<sequence length="162" mass="19998">MKQIFYVINYHAQNGLCFFIVWIQFWQLQQNLYCFIYTHAFICQFLNVPFFNISLDFFLVRIQLQNYIKYLQIMIQAAFELNHFVYFIKNYVIQTCFNHFISLRIILQKSLYFAQQIHNFFLLLQNIFLVFLDFFLSIQKIILTFLLKIFNIKENFCQLHIY</sequence>
<dbReference type="RefSeq" id="XP_012654180.1">
    <property type="nucleotide sequence ID" value="XM_012798726.1"/>
</dbReference>
<dbReference type="Proteomes" id="UP000009168">
    <property type="component" value="Unassembled WGS sequence"/>
</dbReference>
<keyword evidence="3" id="KW-1185">Reference proteome</keyword>
<keyword evidence="1" id="KW-1133">Transmembrane helix</keyword>